<evidence type="ECO:0000256" key="8">
    <source>
        <dbReference type="SAM" id="SignalP"/>
    </source>
</evidence>
<dbReference type="EMBL" id="JABUXR010000006">
    <property type="protein sequence ID" value="MBD8085501.1"/>
    <property type="molecule type" value="Genomic_DNA"/>
</dbReference>
<keyword evidence="7" id="KW-1133">Transmembrane helix</keyword>
<keyword evidence="11" id="KW-1185">Reference proteome</keyword>
<keyword evidence="2" id="KW-0964">Secreted</keyword>
<keyword evidence="5" id="KW-0175">Coiled coil</keyword>
<feature type="compositionally biased region" description="Low complexity" evidence="6">
    <location>
        <begin position="339"/>
        <end position="542"/>
    </location>
</feature>
<sequence>MKEHKKLYKSGKNWVTATILTAAITATGLYASSPVHAANDEQNTNSTVAQIQNDQPLTVSDAQTNNQSIDNASKQAELEQQIKQAQTEVQQKQNDYNNAKTAQEEASKELMKIGGDWARNQRYVRQYKNYAPTTIDLYNKTDTQLFADYDRLRSEANDLLTSEPEKLQEQYYNKWLDAYNKIQQIYDNRRGHFSDQDQATIEELTKEREKYNAKYQEMIPLVKQGNKAYEKASADSQAALTKWRKFRDSPLHTENWANLGGWYTFDPSYLSPEDQNKYNKAVAFLNQYSAKLNKINDDYTQAARNNDNATQAVNQASNALAQANFKLTALKAELAKLQSSDSSAGSSAAKPSDSSASSSAAKPSDSSASSSAAKPSDSSASSSAAKPSDSSASSSAAKPSDSSASSSAAKPSDSSASSSAAKPSDSSASSSAAKPSDSSASSSAAKPSDSSASSSAAKPSDSSASSSAAKPSDSSASSSAAKPSDSSASSSAAKPSDSSASSSAAKPSDSSSSSSAAKPSDSSASSSAAKSSDNSASLSAAKQSDSSATQLNTSSGVAQSINDDKVSFGAADIKSGLGDKPAQVAFVAPNSSQASNPSSNQSQKKNSLPQTGNDNSISLIALGALTAIFGLGVVKKKQF</sequence>
<keyword evidence="3 8" id="KW-0732">Signal</keyword>
<keyword evidence="1" id="KW-0134">Cell wall</keyword>
<evidence type="ECO:0000313" key="11">
    <source>
        <dbReference type="Proteomes" id="UP000645007"/>
    </source>
</evidence>
<dbReference type="Pfam" id="PF19258">
    <property type="entry name" value="KxYKxGKxW_sig"/>
    <property type="match status" value="1"/>
</dbReference>
<feature type="signal peptide" evidence="8">
    <location>
        <begin position="1"/>
        <end position="37"/>
    </location>
</feature>
<protein>
    <submittedName>
        <fullName evidence="10">KxYKxGKxW signal peptide domain-containing protein</fullName>
    </submittedName>
</protein>
<evidence type="ECO:0000256" key="5">
    <source>
        <dbReference type="SAM" id="Coils"/>
    </source>
</evidence>
<dbReference type="Pfam" id="PF00746">
    <property type="entry name" value="Gram_pos_anchor"/>
    <property type="match status" value="1"/>
</dbReference>
<evidence type="ECO:0000259" key="9">
    <source>
        <dbReference type="PROSITE" id="PS50847"/>
    </source>
</evidence>
<dbReference type="NCBIfam" id="TIGR03715">
    <property type="entry name" value="KxYKxGKxW"/>
    <property type="match status" value="1"/>
</dbReference>
<feature type="compositionally biased region" description="Low complexity" evidence="6">
    <location>
        <begin position="588"/>
        <end position="607"/>
    </location>
</feature>
<dbReference type="NCBIfam" id="TIGR01167">
    <property type="entry name" value="LPXTG_anchor"/>
    <property type="match status" value="1"/>
</dbReference>
<keyword evidence="4" id="KW-0572">Peptidoglycan-anchor</keyword>
<dbReference type="InterPro" id="IPR019931">
    <property type="entry name" value="LPXTG_anchor"/>
</dbReference>
<feature type="compositionally biased region" description="Polar residues" evidence="6">
    <location>
        <begin position="543"/>
        <end position="561"/>
    </location>
</feature>
<feature type="transmembrane region" description="Helical" evidence="7">
    <location>
        <begin position="616"/>
        <end position="634"/>
    </location>
</feature>
<feature type="region of interest" description="Disordered" evidence="6">
    <location>
        <begin position="582"/>
        <end position="613"/>
    </location>
</feature>
<evidence type="ECO:0000256" key="6">
    <source>
        <dbReference type="SAM" id="MobiDB-lite"/>
    </source>
</evidence>
<name>A0ABR8ZJM7_9LACO</name>
<gene>
    <name evidence="10" type="ORF">HUK45_04445</name>
</gene>
<feature type="coiled-coil region" evidence="5">
    <location>
        <begin position="75"/>
        <end position="109"/>
    </location>
</feature>
<evidence type="ECO:0000256" key="7">
    <source>
        <dbReference type="SAM" id="Phobius"/>
    </source>
</evidence>
<evidence type="ECO:0000256" key="3">
    <source>
        <dbReference type="ARBA" id="ARBA00022729"/>
    </source>
</evidence>
<accession>A0ABR8ZJM7</accession>
<dbReference type="Proteomes" id="UP000645007">
    <property type="component" value="Unassembled WGS sequence"/>
</dbReference>
<dbReference type="RefSeq" id="WP_191911267.1">
    <property type="nucleotide sequence ID" value="NZ_JABUXR010000006.1"/>
</dbReference>
<feature type="domain" description="Gram-positive cocci surface proteins LPxTG" evidence="9">
    <location>
        <begin position="608"/>
        <end position="639"/>
    </location>
</feature>
<feature type="region of interest" description="Disordered" evidence="6">
    <location>
        <begin position="339"/>
        <end position="563"/>
    </location>
</feature>
<feature type="chain" id="PRO_5045996517" evidence="8">
    <location>
        <begin position="38"/>
        <end position="639"/>
    </location>
</feature>
<evidence type="ECO:0000256" key="4">
    <source>
        <dbReference type="ARBA" id="ARBA00023088"/>
    </source>
</evidence>
<dbReference type="PROSITE" id="PS50847">
    <property type="entry name" value="GRAM_POS_ANCHORING"/>
    <property type="match status" value="1"/>
</dbReference>
<evidence type="ECO:0000256" key="1">
    <source>
        <dbReference type="ARBA" id="ARBA00022512"/>
    </source>
</evidence>
<evidence type="ECO:0000256" key="2">
    <source>
        <dbReference type="ARBA" id="ARBA00022525"/>
    </source>
</evidence>
<comment type="caution">
    <text evidence="10">The sequence shown here is derived from an EMBL/GenBank/DDBJ whole genome shotgun (WGS) entry which is preliminary data.</text>
</comment>
<dbReference type="InterPro" id="IPR022263">
    <property type="entry name" value="KxYKxGKxW"/>
</dbReference>
<keyword evidence="7" id="KW-0812">Transmembrane</keyword>
<evidence type="ECO:0000313" key="10">
    <source>
        <dbReference type="EMBL" id="MBD8085501.1"/>
    </source>
</evidence>
<proteinExistence type="predicted"/>
<organism evidence="10 11">
    <name type="scientific">Limosilactobacillus urinaemulieris</name>
    <dbReference type="NCBI Taxonomy" id="2742600"/>
    <lineage>
        <taxon>Bacteria</taxon>
        <taxon>Bacillati</taxon>
        <taxon>Bacillota</taxon>
        <taxon>Bacilli</taxon>
        <taxon>Lactobacillales</taxon>
        <taxon>Lactobacillaceae</taxon>
        <taxon>Limosilactobacillus</taxon>
    </lineage>
</organism>
<keyword evidence="7" id="KW-0472">Membrane</keyword>
<reference evidence="10 11" key="1">
    <citation type="submission" date="2020-06" db="EMBL/GenBank/DDBJ databases">
        <title>Limosilactobacillus sp. nov.</title>
        <authorList>
            <person name="Ksiezarek M."/>
            <person name="Goncalves Ribeiro T."/>
            <person name="Rocha J."/>
            <person name="Grosso F."/>
            <person name="Peixe L."/>
        </authorList>
    </citation>
    <scope>NUCLEOTIDE SEQUENCE [LARGE SCALE GENOMIC DNA]</scope>
    <source>
        <strain evidence="11">c9Ua_26_M</strain>
    </source>
</reference>